<proteinExistence type="predicted"/>
<evidence type="ECO:0000313" key="3">
    <source>
        <dbReference type="Proteomes" id="UP000271098"/>
    </source>
</evidence>
<dbReference type="Proteomes" id="UP000271098">
    <property type="component" value="Unassembled WGS sequence"/>
</dbReference>
<feature type="compositionally biased region" description="Basic and acidic residues" evidence="1">
    <location>
        <begin position="86"/>
        <end position="97"/>
    </location>
</feature>
<reference evidence="2 3" key="2">
    <citation type="submission" date="2018-11" db="EMBL/GenBank/DDBJ databases">
        <authorList>
            <consortium name="Pathogen Informatics"/>
        </authorList>
    </citation>
    <scope>NUCLEOTIDE SEQUENCE [LARGE SCALE GENOMIC DNA]</scope>
</reference>
<dbReference type="OrthoDB" id="5875523at2759"/>
<dbReference type="EMBL" id="UYRT01091759">
    <property type="protein sequence ID" value="VDN37430.1"/>
    <property type="molecule type" value="Genomic_DNA"/>
</dbReference>
<evidence type="ECO:0000313" key="2">
    <source>
        <dbReference type="EMBL" id="VDN37430.1"/>
    </source>
</evidence>
<sequence>MKKSKYSLPTVLDANKFLMDATDAAVFATNANDSDKEGTSSSTQATAAIQTTGLLDIQQLLPSFSAASGLFVNVLDGKKRRRSRKKEGEKEKRGLPH</sequence>
<organism evidence="4">
    <name type="scientific">Gongylonema pulchrum</name>
    <dbReference type="NCBI Taxonomy" id="637853"/>
    <lineage>
        <taxon>Eukaryota</taxon>
        <taxon>Metazoa</taxon>
        <taxon>Ecdysozoa</taxon>
        <taxon>Nematoda</taxon>
        <taxon>Chromadorea</taxon>
        <taxon>Rhabditida</taxon>
        <taxon>Spirurina</taxon>
        <taxon>Spiruromorpha</taxon>
        <taxon>Spiruroidea</taxon>
        <taxon>Gongylonematidae</taxon>
        <taxon>Gongylonema</taxon>
    </lineage>
</organism>
<accession>A0A183EJC7</accession>
<protein>
    <submittedName>
        <fullName evidence="4">Ovule protein</fullName>
    </submittedName>
</protein>
<evidence type="ECO:0000256" key="1">
    <source>
        <dbReference type="SAM" id="MobiDB-lite"/>
    </source>
</evidence>
<dbReference type="WBParaSite" id="GPUH_0002109301-mRNA-1">
    <property type="protein sequence ID" value="GPUH_0002109301-mRNA-1"/>
    <property type="gene ID" value="GPUH_0002109301"/>
</dbReference>
<reference evidence="4" key="1">
    <citation type="submission" date="2016-06" db="UniProtKB">
        <authorList>
            <consortium name="WormBaseParasite"/>
        </authorList>
    </citation>
    <scope>IDENTIFICATION</scope>
</reference>
<name>A0A183EJC7_9BILA</name>
<gene>
    <name evidence="2" type="ORF">GPUH_LOCUS21068</name>
</gene>
<evidence type="ECO:0000313" key="4">
    <source>
        <dbReference type="WBParaSite" id="GPUH_0002109301-mRNA-1"/>
    </source>
</evidence>
<dbReference type="AlphaFoldDB" id="A0A183EJC7"/>
<feature type="region of interest" description="Disordered" evidence="1">
    <location>
        <begin position="77"/>
        <end position="97"/>
    </location>
</feature>
<keyword evidence="3" id="KW-1185">Reference proteome</keyword>